<feature type="compositionally biased region" description="Low complexity" evidence="7">
    <location>
        <begin position="188"/>
        <end position="202"/>
    </location>
</feature>
<dbReference type="InterPro" id="IPR020472">
    <property type="entry name" value="WD40_PAC1"/>
</dbReference>
<evidence type="ECO:0000256" key="7">
    <source>
        <dbReference type="SAM" id="MobiDB-lite"/>
    </source>
</evidence>
<name>A0A9W8B125_9FUNG</name>
<dbReference type="InterPro" id="IPR022052">
    <property type="entry name" value="Histone-bd_RBBP4-like_N"/>
</dbReference>
<dbReference type="Proteomes" id="UP001150925">
    <property type="component" value="Unassembled WGS sequence"/>
</dbReference>
<feature type="repeat" description="WD" evidence="6">
    <location>
        <begin position="264"/>
        <end position="306"/>
    </location>
</feature>
<dbReference type="InterPro" id="IPR015943">
    <property type="entry name" value="WD40/YVTN_repeat-like_dom_sf"/>
</dbReference>
<gene>
    <name evidence="9" type="primary">HAT2</name>
    <name evidence="9" type="ORF">IWQ62_000014</name>
</gene>
<sequence length="462" mass="51568">MAQTPQLANQETPDIDHQDGTEEERAIAEEKLINEEYKIWKKNSPFLYDLLVTHALEWPTLTCQWFPDIEKPEGKNYTLQRLLIGTHTSDSEQNYVQITQVQLPREDPNQIDEKFAGENGESGGYGAGQCRISIVQKIVHDGEVNRARYMPQKPDIIGTKTVMGDVYIFDRTRHPLQPSGLGSGGSIKTGTTTASTGQGSDGNDNLVCNPEIKLVGHRKEGYGISWNPNVEGMVISASDDQTVCQWDIRGYTRETRVMEPYRVYTGHTAVVEDVAWHSLHDSLFASVGDDRRLLIWDTRSASTDVPAHSVLAHSAEVNSVAFNPASEYILATASSDTTVALWDLRNLKVKLHSLECHKDEVLQLAWSPHFETILTSAGGDRRVNVWDVSRIGEEQSAEDAEDGPPELLFVHGGHTSKVTDIAWNYNEPWTMCSTAEDNICQVWQMASNIYAEGVDVPDEELE</sequence>
<comment type="subcellular location">
    <subcellularLocation>
        <location evidence="1">Nucleus</location>
    </subcellularLocation>
</comment>
<dbReference type="PRINTS" id="PR00320">
    <property type="entry name" value="GPROTEINBRPT"/>
</dbReference>
<feature type="compositionally biased region" description="Basic and acidic residues" evidence="7">
    <location>
        <begin position="14"/>
        <end position="23"/>
    </location>
</feature>
<feature type="repeat" description="WD" evidence="6">
    <location>
        <begin position="354"/>
        <end position="389"/>
    </location>
</feature>
<organism evidence="9 10">
    <name type="scientific">Dispira parvispora</name>
    <dbReference type="NCBI Taxonomy" id="1520584"/>
    <lineage>
        <taxon>Eukaryota</taxon>
        <taxon>Fungi</taxon>
        <taxon>Fungi incertae sedis</taxon>
        <taxon>Zoopagomycota</taxon>
        <taxon>Kickxellomycotina</taxon>
        <taxon>Dimargaritomycetes</taxon>
        <taxon>Dimargaritales</taxon>
        <taxon>Dimargaritaceae</taxon>
        <taxon>Dispira</taxon>
    </lineage>
</organism>
<feature type="region of interest" description="Disordered" evidence="7">
    <location>
        <begin position="1"/>
        <end position="23"/>
    </location>
</feature>
<feature type="domain" description="Histone-binding protein RBBP4-like N-terminal" evidence="8">
    <location>
        <begin position="35"/>
        <end position="104"/>
    </location>
</feature>
<dbReference type="PROSITE" id="PS00678">
    <property type="entry name" value="WD_REPEATS_1"/>
    <property type="match status" value="2"/>
</dbReference>
<dbReference type="EMBL" id="JANBPY010000001">
    <property type="protein sequence ID" value="KAJ1970287.1"/>
    <property type="molecule type" value="Genomic_DNA"/>
</dbReference>
<comment type="caution">
    <text evidence="9">The sequence shown here is derived from an EMBL/GenBank/DDBJ whole genome shotgun (WGS) entry which is preliminary data.</text>
</comment>
<feature type="repeat" description="WD" evidence="6">
    <location>
        <begin position="310"/>
        <end position="346"/>
    </location>
</feature>
<dbReference type="InterPro" id="IPR036322">
    <property type="entry name" value="WD40_repeat_dom_sf"/>
</dbReference>
<dbReference type="AlphaFoldDB" id="A0A9W8B125"/>
<accession>A0A9W8B125</accession>
<dbReference type="InterPro" id="IPR019775">
    <property type="entry name" value="WD40_repeat_CS"/>
</dbReference>
<dbReference type="PROSITE" id="PS50082">
    <property type="entry name" value="WD_REPEATS_2"/>
    <property type="match status" value="4"/>
</dbReference>
<proteinExistence type="predicted"/>
<evidence type="ECO:0000256" key="1">
    <source>
        <dbReference type="ARBA" id="ARBA00004123"/>
    </source>
</evidence>
<keyword evidence="4" id="KW-0156">Chromatin regulator</keyword>
<dbReference type="Pfam" id="PF12265">
    <property type="entry name" value="CAF1C_H4-bd"/>
    <property type="match status" value="1"/>
</dbReference>
<dbReference type="GO" id="GO:0005634">
    <property type="term" value="C:nucleus"/>
    <property type="evidence" value="ECO:0007669"/>
    <property type="project" value="UniProtKB-SubCell"/>
</dbReference>
<evidence type="ECO:0000259" key="8">
    <source>
        <dbReference type="Pfam" id="PF12265"/>
    </source>
</evidence>
<dbReference type="Pfam" id="PF00400">
    <property type="entry name" value="WD40"/>
    <property type="match status" value="5"/>
</dbReference>
<keyword evidence="5" id="KW-0539">Nucleus</keyword>
<dbReference type="GO" id="GO:0006325">
    <property type="term" value="P:chromatin organization"/>
    <property type="evidence" value="ECO:0007669"/>
    <property type="project" value="UniProtKB-KW"/>
</dbReference>
<evidence type="ECO:0000313" key="9">
    <source>
        <dbReference type="EMBL" id="KAJ1970287.1"/>
    </source>
</evidence>
<dbReference type="SMART" id="SM00320">
    <property type="entry name" value="WD40"/>
    <property type="match status" value="6"/>
</dbReference>
<keyword evidence="3" id="KW-0677">Repeat</keyword>
<evidence type="ECO:0000256" key="2">
    <source>
        <dbReference type="ARBA" id="ARBA00022574"/>
    </source>
</evidence>
<feature type="region of interest" description="Disordered" evidence="7">
    <location>
        <begin position="174"/>
        <end position="205"/>
    </location>
</feature>
<dbReference type="PROSITE" id="PS50294">
    <property type="entry name" value="WD_REPEATS_REGION"/>
    <property type="match status" value="4"/>
</dbReference>
<dbReference type="PANTHER" id="PTHR22850">
    <property type="entry name" value="WD40 REPEAT FAMILY"/>
    <property type="match status" value="1"/>
</dbReference>
<keyword evidence="2 6" id="KW-0853">WD repeat</keyword>
<evidence type="ECO:0000313" key="10">
    <source>
        <dbReference type="Proteomes" id="UP001150925"/>
    </source>
</evidence>
<evidence type="ECO:0000256" key="4">
    <source>
        <dbReference type="ARBA" id="ARBA00022853"/>
    </source>
</evidence>
<evidence type="ECO:0000256" key="3">
    <source>
        <dbReference type="ARBA" id="ARBA00022737"/>
    </source>
</evidence>
<dbReference type="InterPro" id="IPR001680">
    <property type="entry name" value="WD40_rpt"/>
</dbReference>
<keyword evidence="10" id="KW-1185">Reference proteome</keyword>
<reference evidence="9" key="1">
    <citation type="submission" date="2022-07" db="EMBL/GenBank/DDBJ databases">
        <title>Phylogenomic reconstructions and comparative analyses of Kickxellomycotina fungi.</title>
        <authorList>
            <person name="Reynolds N.K."/>
            <person name="Stajich J.E."/>
            <person name="Barry K."/>
            <person name="Grigoriev I.V."/>
            <person name="Crous P."/>
            <person name="Smith M.E."/>
        </authorList>
    </citation>
    <scope>NUCLEOTIDE SEQUENCE</scope>
    <source>
        <strain evidence="9">RSA 1196</strain>
    </source>
</reference>
<feature type="repeat" description="WD" evidence="6">
    <location>
        <begin position="214"/>
        <end position="249"/>
    </location>
</feature>
<dbReference type="SUPFAM" id="SSF50978">
    <property type="entry name" value="WD40 repeat-like"/>
    <property type="match status" value="1"/>
</dbReference>
<evidence type="ECO:0000256" key="5">
    <source>
        <dbReference type="ARBA" id="ARBA00023242"/>
    </source>
</evidence>
<dbReference type="InterPro" id="IPR050459">
    <property type="entry name" value="WD_repeat_RBAP46/RBAP48/MSI1"/>
</dbReference>
<evidence type="ECO:0000256" key="6">
    <source>
        <dbReference type="PROSITE-ProRule" id="PRU00221"/>
    </source>
</evidence>
<protein>
    <submittedName>
        <fullName evidence="9">Histone acetyltransferase type B subunit 2</fullName>
    </submittedName>
</protein>
<dbReference type="Gene3D" id="2.130.10.10">
    <property type="entry name" value="YVTN repeat-like/Quinoprotein amine dehydrogenase"/>
    <property type="match status" value="1"/>
</dbReference>
<feature type="compositionally biased region" description="Polar residues" evidence="7">
    <location>
        <begin position="1"/>
        <end position="12"/>
    </location>
</feature>
<dbReference type="OrthoDB" id="427795at2759"/>